<accession>A0A7T3RFS9</accession>
<evidence type="ECO:0000313" key="1">
    <source>
        <dbReference type="EMBL" id="QQA02238.1"/>
    </source>
</evidence>
<gene>
    <name evidence="1" type="ORF">IWA51_06400</name>
</gene>
<proteinExistence type="predicted"/>
<dbReference type="AlphaFoldDB" id="A0A7T3RFS9"/>
<reference evidence="1 2" key="1">
    <citation type="submission" date="2020-11" db="EMBL/GenBank/DDBJ databases">
        <title>Treponema Peruensis nv. sp., first commensal Treponema isolated from human feces.</title>
        <authorList>
            <person name="Belkhou C."/>
            <person name="Raes J."/>
        </authorList>
    </citation>
    <scope>NUCLEOTIDE SEQUENCE [LARGE SCALE GENOMIC DNA]</scope>
    <source>
        <strain evidence="1 2">RCC2812</strain>
    </source>
</reference>
<evidence type="ECO:0000313" key="2">
    <source>
        <dbReference type="Proteomes" id="UP000595224"/>
    </source>
</evidence>
<dbReference type="KEGG" id="tper:IWA51_06400"/>
<protein>
    <recommendedName>
        <fullName evidence="3">Lipoprotein</fullName>
    </recommendedName>
</protein>
<dbReference type="Proteomes" id="UP000595224">
    <property type="component" value="Chromosome"/>
</dbReference>
<keyword evidence="2" id="KW-1185">Reference proteome</keyword>
<name>A0A7T3RFS9_9SPIR</name>
<dbReference type="EMBL" id="CP064936">
    <property type="protein sequence ID" value="QQA02238.1"/>
    <property type="molecule type" value="Genomic_DNA"/>
</dbReference>
<organism evidence="1 2">
    <name type="scientific">Treponema peruense</name>
    <dbReference type="NCBI Taxonomy" id="2787628"/>
    <lineage>
        <taxon>Bacteria</taxon>
        <taxon>Pseudomonadati</taxon>
        <taxon>Spirochaetota</taxon>
        <taxon>Spirochaetia</taxon>
        <taxon>Spirochaetales</taxon>
        <taxon>Treponemataceae</taxon>
        <taxon>Treponema</taxon>
    </lineage>
</organism>
<dbReference type="PROSITE" id="PS51257">
    <property type="entry name" value="PROKAR_LIPOPROTEIN"/>
    <property type="match status" value="1"/>
</dbReference>
<sequence length="191" mass="21362">MKIAGLFVAAAAGLTGCESAKVEPQPAPVQKTEEESSIDVIIDEEVIGSVSEDDEYTRSTSNVSVSKEVFTDDKKKILDIIADLDVIMKEMDYGAWVTYLDEESAAYWSRRANLQKAASRLPVKGLKLNSLQDYFKFVFVPSRAGHTVDEIRYETESLVKAVQVSDETDVVYYNFHKIDGKWKLSLPPIDN</sequence>
<evidence type="ECO:0008006" key="3">
    <source>
        <dbReference type="Google" id="ProtNLM"/>
    </source>
</evidence>